<evidence type="ECO:0000256" key="1">
    <source>
        <dbReference type="SAM" id="MobiDB-lite"/>
    </source>
</evidence>
<feature type="region of interest" description="Disordered" evidence="1">
    <location>
        <begin position="1"/>
        <end position="39"/>
    </location>
</feature>
<dbReference type="AlphaFoldDB" id="C1MV89"/>
<feature type="compositionally biased region" description="Gly residues" evidence="1">
    <location>
        <begin position="185"/>
        <end position="194"/>
    </location>
</feature>
<dbReference type="OrthoDB" id="1906229at2759"/>
<protein>
    <submittedName>
        <fullName evidence="2">Predicted protein</fullName>
    </submittedName>
</protein>
<feature type="compositionally biased region" description="Basic residues" evidence="1">
    <location>
        <begin position="148"/>
        <end position="163"/>
    </location>
</feature>
<feature type="region of interest" description="Disordered" evidence="1">
    <location>
        <begin position="57"/>
        <end position="79"/>
    </location>
</feature>
<dbReference type="OMA" id="WNAMDPL"/>
<dbReference type="EMBL" id="GG663740">
    <property type="protein sequence ID" value="EEH56758.1"/>
    <property type="molecule type" value="Genomic_DNA"/>
</dbReference>
<dbReference type="RefSeq" id="XP_003059626.1">
    <property type="nucleotide sequence ID" value="XM_003059580.1"/>
</dbReference>
<proteinExistence type="predicted"/>
<sequence length="194" mass="21544">MAPYMDALGELPSGSDSDGDEEETPAEPPTTKAPELDYETLKRNGYAGARALTIPEKANADAGSFQWSRGRAGDNERDTMSREELRAITHERLHETCASAIASAEENRKRKELDRAEREEAIRNRRRLEREARDALAAAAAEEDDAKKKRHKSWNQKEKKKRAFGQAKGGGGDWVQEEKRLLRGAEGGGGFGFD</sequence>
<dbReference type="KEGG" id="mpp:MICPUCDRAFT_59097"/>
<feature type="region of interest" description="Disordered" evidence="1">
    <location>
        <begin position="103"/>
        <end position="194"/>
    </location>
</feature>
<organism evidence="3">
    <name type="scientific">Micromonas pusilla (strain CCMP1545)</name>
    <name type="common">Picoplanktonic green alga</name>
    <dbReference type="NCBI Taxonomy" id="564608"/>
    <lineage>
        <taxon>Eukaryota</taxon>
        <taxon>Viridiplantae</taxon>
        <taxon>Chlorophyta</taxon>
        <taxon>Mamiellophyceae</taxon>
        <taxon>Mamiellales</taxon>
        <taxon>Mamiellaceae</taxon>
        <taxon>Micromonas</taxon>
    </lineage>
</organism>
<feature type="compositionally biased region" description="Basic and acidic residues" evidence="1">
    <location>
        <begin position="105"/>
        <end position="134"/>
    </location>
</feature>
<gene>
    <name evidence="2" type="ORF">MICPUCDRAFT_59097</name>
</gene>
<evidence type="ECO:0000313" key="2">
    <source>
        <dbReference type="EMBL" id="EEH56758.1"/>
    </source>
</evidence>
<name>C1MV89_MICPC</name>
<evidence type="ECO:0000313" key="3">
    <source>
        <dbReference type="Proteomes" id="UP000001876"/>
    </source>
</evidence>
<reference evidence="2 3" key="1">
    <citation type="journal article" date="2009" name="Science">
        <title>Green evolution and dynamic adaptations revealed by genomes of the marine picoeukaryotes Micromonas.</title>
        <authorList>
            <person name="Worden A.Z."/>
            <person name="Lee J.H."/>
            <person name="Mock T."/>
            <person name="Rouze P."/>
            <person name="Simmons M.P."/>
            <person name="Aerts A.L."/>
            <person name="Allen A.E."/>
            <person name="Cuvelier M.L."/>
            <person name="Derelle E."/>
            <person name="Everett M.V."/>
            <person name="Foulon E."/>
            <person name="Grimwood J."/>
            <person name="Gundlach H."/>
            <person name="Henrissat B."/>
            <person name="Napoli C."/>
            <person name="McDonald S.M."/>
            <person name="Parker M.S."/>
            <person name="Rombauts S."/>
            <person name="Salamov A."/>
            <person name="Von Dassow P."/>
            <person name="Badger J.H."/>
            <person name="Coutinho P.M."/>
            <person name="Demir E."/>
            <person name="Dubchak I."/>
            <person name="Gentemann C."/>
            <person name="Eikrem W."/>
            <person name="Gready J.E."/>
            <person name="John U."/>
            <person name="Lanier W."/>
            <person name="Lindquist E.A."/>
            <person name="Lucas S."/>
            <person name="Mayer K.F."/>
            <person name="Moreau H."/>
            <person name="Not F."/>
            <person name="Otillar R."/>
            <person name="Panaud O."/>
            <person name="Pangilinan J."/>
            <person name="Paulsen I."/>
            <person name="Piegu B."/>
            <person name="Poliakov A."/>
            <person name="Robbens S."/>
            <person name="Schmutz J."/>
            <person name="Toulza E."/>
            <person name="Wyss T."/>
            <person name="Zelensky A."/>
            <person name="Zhou K."/>
            <person name="Armbrust E.V."/>
            <person name="Bhattacharya D."/>
            <person name="Goodenough U.W."/>
            <person name="Van de Peer Y."/>
            <person name="Grigoriev I.V."/>
        </authorList>
    </citation>
    <scope>NUCLEOTIDE SEQUENCE [LARGE SCALE GENOMIC DNA]</scope>
    <source>
        <strain evidence="2 3">CCMP1545</strain>
    </source>
</reference>
<keyword evidence="3" id="KW-1185">Reference proteome</keyword>
<dbReference type="GeneID" id="9684772"/>
<dbReference type="Proteomes" id="UP000001876">
    <property type="component" value="Unassembled WGS sequence"/>
</dbReference>
<accession>C1MV89</accession>